<keyword evidence="3" id="KW-0560">Oxidoreductase</keyword>
<keyword evidence="2" id="KW-0274">FAD</keyword>
<evidence type="ECO:0000313" key="5">
    <source>
        <dbReference type="EMBL" id="ORY88156.1"/>
    </source>
</evidence>
<dbReference type="InterPro" id="IPR036188">
    <property type="entry name" value="FAD/NAD-bd_sf"/>
</dbReference>
<reference evidence="5 6" key="1">
    <citation type="submission" date="2016-07" db="EMBL/GenBank/DDBJ databases">
        <title>Pervasive Adenine N6-methylation of Active Genes in Fungi.</title>
        <authorList>
            <consortium name="DOE Joint Genome Institute"/>
            <person name="Mondo S.J."/>
            <person name="Dannebaum R.O."/>
            <person name="Kuo R.C."/>
            <person name="Labutti K."/>
            <person name="Haridas S."/>
            <person name="Kuo A."/>
            <person name="Salamov A."/>
            <person name="Ahrendt S.R."/>
            <person name="Lipzen A."/>
            <person name="Sullivan W."/>
            <person name="Andreopoulos W.B."/>
            <person name="Clum A."/>
            <person name="Lindquist E."/>
            <person name="Daum C."/>
            <person name="Ramamoorthy G.K."/>
            <person name="Gryganskyi A."/>
            <person name="Culley D."/>
            <person name="Magnuson J.K."/>
            <person name="James T.Y."/>
            <person name="O'Malley M.A."/>
            <person name="Stajich J.E."/>
            <person name="Spatafora J.W."/>
            <person name="Visel A."/>
            <person name="Grigoriev I.V."/>
        </authorList>
    </citation>
    <scope>NUCLEOTIDE SEQUENCE [LARGE SCALE GENOMIC DNA]</scope>
    <source>
        <strain evidence="5 6">62-1032</strain>
    </source>
</reference>
<evidence type="ECO:0000256" key="2">
    <source>
        <dbReference type="ARBA" id="ARBA00022827"/>
    </source>
</evidence>
<dbReference type="GO" id="GO:0071949">
    <property type="term" value="F:FAD binding"/>
    <property type="evidence" value="ECO:0007669"/>
    <property type="project" value="InterPro"/>
</dbReference>
<gene>
    <name evidence="5" type="ORF">BCR35DRAFT_277208</name>
</gene>
<dbReference type="STRING" id="106004.A0A1Y2FY88"/>
<proteinExistence type="predicted"/>
<dbReference type="SUPFAM" id="SSF51905">
    <property type="entry name" value="FAD/NAD(P)-binding domain"/>
    <property type="match status" value="1"/>
</dbReference>
<accession>A0A1Y2FY88</accession>
<protein>
    <recommendedName>
        <fullName evidence="4">FAD-binding domain-containing protein</fullName>
    </recommendedName>
</protein>
<dbReference type="InterPro" id="IPR002938">
    <property type="entry name" value="FAD-bd"/>
</dbReference>
<feature type="domain" description="FAD-binding" evidence="4">
    <location>
        <begin position="133"/>
        <end position="377"/>
    </location>
</feature>
<evidence type="ECO:0000259" key="4">
    <source>
        <dbReference type="Pfam" id="PF01494"/>
    </source>
</evidence>
<evidence type="ECO:0000256" key="3">
    <source>
        <dbReference type="ARBA" id="ARBA00023002"/>
    </source>
</evidence>
<keyword evidence="1" id="KW-0285">Flavoprotein</keyword>
<organism evidence="5 6">
    <name type="scientific">Leucosporidium creatinivorum</name>
    <dbReference type="NCBI Taxonomy" id="106004"/>
    <lineage>
        <taxon>Eukaryota</taxon>
        <taxon>Fungi</taxon>
        <taxon>Dikarya</taxon>
        <taxon>Basidiomycota</taxon>
        <taxon>Pucciniomycotina</taxon>
        <taxon>Microbotryomycetes</taxon>
        <taxon>Leucosporidiales</taxon>
        <taxon>Leucosporidium</taxon>
    </lineage>
</organism>
<sequence>MSTPPLRVAIVGGGIAGLAAAQGFLKLQQDGANIEINVYESATKFAEIGAGVSFGPNAQRALRMMGAGDALDLVAGPADDYPDVWFDFVVGEAGEQSGDMICKVRGKNAARGNVHRADFLDQLIKRVPESIAHFKHRCTGYKPHSEGVTLQFADGTSAEADVLVASDGIKSSVRRAMYERKGLDLQKQQAVYSEWVAWRGLIPRAKYEEVWGKGGHNKLMLCGDKKHILTFPVRGGDLINIVGFVQDLDHSKLGDRTGPWSEDRPKEEMLSDYANFDKKSLTMLEAIEKPSVWGIWWLPKIDSCIDDRTVIIGDASHATTPHQGAGAGQALEDALFIANILSAPSVASAPLPQRASAIQHALEVYQRARHDRGSEVAKTSREAGLLYEFCGVKGEGNDLKKMGDNLRTRMNWIWDHPMEQELQAALDALEA</sequence>
<comment type="caution">
    <text evidence="5">The sequence shown here is derived from an EMBL/GenBank/DDBJ whole genome shotgun (WGS) entry which is preliminary data.</text>
</comment>
<dbReference type="PRINTS" id="PR00420">
    <property type="entry name" value="RNGMNOXGNASE"/>
</dbReference>
<dbReference type="GO" id="GO:0016491">
    <property type="term" value="F:oxidoreductase activity"/>
    <property type="evidence" value="ECO:0007669"/>
    <property type="project" value="UniProtKB-KW"/>
</dbReference>
<evidence type="ECO:0000256" key="1">
    <source>
        <dbReference type="ARBA" id="ARBA00022630"/>
    </source>
</evidence>
<dbReference type="Gene3D" id="3.50.50.60">
    <property type="entry name" value="FAD/NAD(P)-binding domain"/>
    <property type="match status" value="1"/>
</dbReference>
<dbReference type="SUPFAM" id="SSF54373">
    <property type="entry name" value="FAD-linked reductases, C-terminal domain"/>
    <property type="match status" value="1"/>
</dbReference>
<dbReference type="PANTHER" id="PTHR46720:SF3">
    <property type="entry name" value="FAD-BINDING DOMAIN-CONTAINING PROTEIN-RELATED"/>
    <property type="match status" value="1"/>
</dbReference>
<keyword evidence="6" id="KW-1185">Reference proteome</keyword>
<dbReference type="InParanoid" id="A0A1Y2FY88"/>
<dbReference type="Pfam" id="PF01494">
    <property type="entry name" value="FAD_binding_3"/>
    <property type="match status" value="1"/>
</dbReference>
<dbReference type="InterPro" id="IPR051104">
    <property type="entry name" value="FAD_monoxygenase"/>
</dbReference>
<dbReference type="EMBL" id="MCGR01000012">
    <property type="protein sequence ID" value="ORY88156.1"/>
    <property type="molecule type" value="Genomic_DNA"/>
</dbReference>
<name>A0A1Y2FY88_9BASI</name>
<evidence type="ECO:0000313" key="6">
    <source>
        <dbReference type="Proteomes" id="UP000193467"/>
    </source>
</evidence>
<dbReference type="Proteomes" id="UP000193467">
    <property type="component" value="Unassembled WGS sequence"/>
</dbReference>
<dbReference type="OrthoDB" id="47494at2759"/>
<dbReference type="PANTHER" id="PTHR46720">
    <property type="entry name" value="HYDROXYLASE, PUTATIVE (AFU_ORTHOLOGUE AFUA_3G01460)-RELATED"/>
    <property type="match status" value="1"/>
</dbReference>
<dbReference type="GO" id="GO:0044550">
    <property type="term" value="P:secondary metabolite biosynthetic process"/>
    <property type="evidence" value="ECO:0007669"/>
    <property type="project" value="TreeGrafter"/>
</dbReference>
<dbReference type="AlphaFoldDB" id="A0A1Y2FY88"/>